<dbReference type="Proteomes" id="UP000230709">
    <property type="component" value="Chromosome"/>
</dbReference>
<dbReference type="SMART" id="SM00470">
    <property type="entry name" value="ParB"/>
    <property type="match status" value="1"/>
</dbReference>
<dbReference type="Pfam" id="PF02195">
    <property type="entry name" value="ParB_N"/>
    <property type="match status" value="1"/>
</dbReference>
<evidence type="ECO:0000256" key="3">
    <source>
        <dbReference type="ARBA" id="ARBA00023125"/>
    </source>
</evidence>
<dbReference type="Pfam" id="PF17762">
    <property type="entry name" value="HTH_ParB"/>
    <property type="match status" value="1"/>
</dbReference>
<name>A0A2D2D129_METT3</name>
<dbReference type="EMBL" id="CP023737">
    <property type="protein sequence ID" value="ATQ68654.1"/>
    <property type="molecule type" value="Genomic_DNA"/>
</dbReference>
<dbReference type="GO" id="GO:0007059">
    <property type="term" value="P:chromosome segregation"/>
    <property type="evidence" value="ECO:0007669"/>
    <property type="project" value="UniProtKB-KW"/>
</dbReference>
<evidence type="ECO:0000259" key="5">
    <source>
        <dbReference type="SMART" id="SM00470"/>
    </source>
</evidence>
<protein>
    <submittedName>
        <fullName evidence="6">Chromosome partitioning protein ParB</fullName>
    </submittedName>
</protein>
<dbReference type="GO" id="GO:0045881">
    <property type="term" value="P:positive regulation of sporulation resulting in formation of a cellular spore"/>
    <property type="evidence" value="ECO:0007669"/>
    <property type="project" value="TreeGrafter"/>
</dbReference>
<comment type="function">
    <text evidence="4">Involved in chromosome partition. Localize to both poles of the predivisional cell following completion of DNA replication. Binds to the DNA origin of replication.</text>
</comment>
<dbReference type="KEGG" id="mtw:CQW49_12750"/>
<organism evidence="6 7">
    <name type="scientific">Methylosinus trichosporium (strain ATCC 35070 / NCIMB 11131 / UNIQEM 75 / OB3b)</name>
    <dbReference type="NCBI Taxonomy" id="595536"/>
    <lineage>
        <taxon>Bacteria</taxon>
        <taxon>Pseudomonadati</taxon>
        <taxon>Pseudomonadota</taxon>
        <taxon>Alphaproteobacteria</taxon>
        <taxon>Hyphomicrobiales</taxon>
        <taxon>Methylocystaceae</taxon>
        <taxon>Methylosinus</taxon>
    </lineage>
</organism>
<dbReference type="GO" id="GO:0003677">
    <property type="term" value="F:DNA binding"/>
    <property type="evidence" value="ECO:0007669"/>
    <property type="project" value="UniProtKB-KW"/>
</dbReference>
<dbReference type="SUPFAM" id="SSF109709">
    <property type="entry name" value="KorB DNA-binding domain-like"/>
    <property type="match status" value="1"/>
</dbReference>
<dbReference type="InterPro" id="IPR036086">
    <property type="entry name" value="ParB/Sulfiredoxin_sf"/>
</dbReference>
<dbReference type="PANTHER" id="PTHR33375:SF1">
    <property type="entry name" value="CHROMOSOME-PARTITIONING PROTEIN PARB-RELATED"/>
    <property type="match status" value="1"/>
</dbReference>
<evidence type="ECO:0000313" key="6">
    <source>
        <dbReference type="EMBL" id="ATQ68654.1"/>
    </source>
</evidence>
<dbReference type="CDD" id="cd16393">
    <property type="entry name" value="SPO0J_N"/>
    <property type="match status" value="1"/>
</dbReference>
<dbReference type="RefSeq" id="WP_099831791.1">
    <property type="nucleotide sequence ID" value="NZ_CP023737.1"/>
</dbReference>
<dbReference type="FunFam" id="3.90.1530.30:FF:000001">
    <property type="entry name" value="Chromosome partitioning protein ParB"/>
    <property type="match status" value="1"/>
</dbReference>
<dbReference type="STRING" id="595536.GCA_000178815_02616"/>
<evidence type="ECO:0000256" key="1">
    <source>
        <dbReference type="ARBA" id="ARBA00006295"/>
    </source>
</evidence>
<dbReference type="InterPro" id="IPR041468">
    <property type="entry name" value="HTH_ParB/Spo0J"/>
</dbReference>
<dbReference type="GO" id="GO:0005694">
    <property type="term" value="C:chromosome"/>
    <property type="evidence" value="ECO:0007669"/>
    <property type="project" value="TreeGrafter"/>
</dbReference>
<dbReference type="InterPro" id="IPR003115">
    <property type="entry name" value="ParB_N"/>
</dbReference>
<evidence type="ECO:0000256" key="2">
    <source>
        <dbReference type="ARBA" id="ARBA00022829"/>
    </source>
</evidence>
<comment type="similarity">
    <text evidence="1">Belongs to the ParB family.</text>
</comment>
<evidence type="ECO:0000256" key="4">
    <source>
        <dbReference type="ARBA" id="ARBA00025472"/>
    </source>
</evidence>
<dbReference type="InterPro" id="IPR050336">
    <property type="entry name" value="Chromosome_partition/occlusion"/>
</dbReference>
<dbReference type="InterPro" id="IPR057240">
    <property type="entry name" value="ParB_dimer_C"/>
</dbReference>
<dbReference type="FunFam" id="1.10.10.2830:FF:000001">
    <property type="entry name" value="Chromosome partitioning protein ParB"/>
    <property type="match status" value="1"/>
</dbReference>
<keyword evidence="2" id="KW-0159">Chromosome partition</keyword>
<dbReference type="NCBIfam" id="TIGR00180">
    <property type="entry name" value="parB_part"/>
    <property type="match status" value="1"/>
</dbReference>
<sequence length="289" mass="31627">MAEEVRTRLGRGLAALIGEAGDETPAVERARGQRKVPIEFLRPNPRNPRVAFGEDDLADLAASIREKGIIQPILVRTVPGVADAYEIITGERRWRAAQLANLSDVPVLVHEADDREALELAIIENVQRADLNAIEEARGYERLSGEFGYSQTELARIIGKSRSHVANTIRLLNLPEATRRLVSDGAISAGHARALLAVEDPDAVARKVVADGLSVRDVEQLAQRESGATEAKPRKSRVEKDADTIAIEKMLTDALGLNVSIQHRGESGDLRIRYTTLEQLDGLCRRLTG</sequence>
<dbReference type="Gene3D" id="3.90.1530.30">
    <property type="match status" value="1"/>
</dbReference>
<dbReference type="PANTHER" id="PTHR33375">
    <property type="entry name" value="CHROMOSOME-PARTITIONING PROTEIN PARB-RELATED"/>
    <property type="match status" value="1"/>
</dbReference>
<reference evidence="7" key="1">
    <citation type="submission" date="2017-10" db="EMBL/GenBank/DDBJ databases">
        <title>Completed PacBio SMRT sequence of Methylosinus trichosporium OB3b reveals presence of a third large plasmid.</title>
        <authorList>
            <person name="Charles T.C."/>
            <person name="Lynch M.D.J."/>
            <person name="Heil J.R."/>
            <person name="Cheng J."/>
        </authorList>
    </citation>
    <scope>NUCLEOTIDE SEQUENCE [LARGE SCALE GENOMIC DNA]</scope>
    <source>
        <strain evidence="7">OB3b</strain>
    </source>
</reference>
<keyword evidence="7" id="KW-1185">Reference proteome</keyword>
<gene>
    <name evidence="6" type="ORF">CQW49_12750</name>
</gene>
<dbReference type="Gene3D" id="1.10.10.2830">
    <property type="match status" value="1"/>
</dbReference>
<proteinExistence type="inferred from homology"/>
<accession>A0A2D2D129</accession>
<evidence type="ECO:0000313" key="7">
    <source>
        <dbReference type="Proteomes" id="UP000230709"/>
    </source>
</evidence>
<dbReference type="InterPro" id="IPR004437">
    <property type="entry name" value="ParB/RepB/Spo0J"/>
</dbReference>
<keyword evidence="3" id="KW-0238">DNA-binding</keyword>
<dbReference type="SUPFAM" id="SSF110849">
    <property type="entry name" value="ParB/Sulfiredoxin"/>
    <property type="match status" value="1"/>
</dbReference>
<dbReference type="AlphaFoldDB" id="A0A2D2D129"/>
<feature type="domain" description="ParB-like N-terminal" evidence="5">
    <location>
        <begin position="34"/>
        <end position="126"/>
    </location>
</feature>
<dbReference type="Pfam" id="PF23552">
    <property type="entry name" value="ParB_C"/>
    <property type="match status" value="1"/>
</dbReference>